<proteinExistence type="predicted"/>
<feature type="compositionally biased region" description="Basic residues" evidence="1">
    <location>
        <begin position="32"/>
        <end position="44"/>
    </location>
</feature>
<dbReference type="RefSeq" id="XP_003023717.1">
    <property type="nucleotide sequence ID" value="XM_003023671.1"/>
</dbReference>
<organism evidence="3 4">
    <name type="scientific">Trichophyton verrucosum (strain HKI 0517)</name>
    <dbReference type="NCBI Taxonomy" id="663202"/>
    <lineage>
        <taxon>Eukaryota</taxon>
        <taxon>Fungi</taxon>
        <taxon>Dikarya</taxon>
        <taxon>Ascomycota</taxon>
        <taxon>Pezizomycotina</taxon>
        <taxon>Eurotiomycetes</taxon>
        <taxon>Eurotiomycetidae</taxon>
        <taxon>Onygenales</taxon>
        <taxon>Arthrodermataceae</taxon>
        <taxon>Trichophyton</taxon>
    </lineage>
</organism>
<dbReference type="GeneID" id="9582266"/>
<feature type="compositionally biased region" description="Basic residues" evidence="1">
    <location>
        <begin position="11"/>
        <end position="21"/>
    </location>
</feature>
<gene>
    <name evidence="3" type="ORF">TRV_02151</name>
</gene>
<dbReference type="Proteomes" id="UP000008383">
    <property type="component" value="Unassembled WGS sequence"/>
</dbReference>
<accession>D4D4Y3</accession>
<name>D4D4Y3_TRIVH</name>
<comment type="caution">
    <text evidence="3">The sequence shown here is derived from an EMBL/GenBank/DDBJ whole genome shotgun (WGS) entry which is preliminary data.</text>
</comment>
<feature type="region of interest" description="Disordered" evidence="1">
    <location>
        <begin position="1"/>
        <end position="64"/>
    </location>
</feature>
<sequence>MDPSERDNPPQKKKRRKRKKNNNHDDDEEKKQKKKKKNLQKRKGKDGAAATSDAGQDVTGTRRVTDSSWPDFNLRLLRRLLCFFVFYLVVFFVFFYFFYCLSAPLRNSGRRLEVGPERCTRKVPGGTLPFLRPPSGRPALFYHQSTIASNNYCSAVSAVQLLYCCCTTRWTVYRTTLADDPLIQTSKTPSQTSLLRLQATPDALVDVAHGTAMMDD</sequence>
<feature type="compositionally biased region" description="Basic and acidic residues" evidence="1">
    <location>
        <begin position="1"/>
        <end position="10"/>
    </location>
</feature>
<dbReference type="EMBL" id="ACYE01000114">
    <property type="protein sequence ID" value="EFE43099.1"/>
    <property type="molecule type" value="Genomic_DNA"/>
</dbReference>
<reference evidence="4" key="1">
    <citation type="journal article" date="2011" name="Genome Biol.">
        <title>Comparative and functional genomics provide insights into the pathogenicity of dermatophytic fungi.</title>
        <authorList>
            <person name="Burmester A."/>
            <person name="Shelest E."/>
            <person name="Gloeckner G."/>
            <person name="Heddergott C."/>
            <person name="Schindler S."/>
            <person name="Staib P."/>
            <person name="Heidel A."/>
            <person name="Felder M."/>
            <person name="Petzold A."/>
            <person name="Szafranski K."/>
            <person name="Feuermann M."/>
            <person name="Pedruzzi I."/>
            <person name="Priebe S."/>
            <person name="Groth M."/>
            <person name="Winkler R."/>
            <person name="Li W."/>
            <person name="Kniemeyer O."/>
            <person name="Schroeckh V."/>
            <person name="Hertweck C."/>
            <person name="Hube B."/>
            <person name="White T.C."/>
            <person name="Platzer M."/>
            <person name="Guthke R."/>
            <person name="Heitman J."/>
            <person name="Woestemeyer J."/>
            <person name="Zipfel P.F."/>
            <person name="Monod M."/>
            <person name="Brakhage A.A."/>
        </authorList>
    </citation>
    <scope>NUCLEOTIDE SEQUENCE [LARGE SCALE GENOMIC DNA]</scope>
    <source>
        <strain evidence="4">HKI 0517</strain>
    </source>
</reference>
<evidence type="ECO:0000256" key="2">
    <source>
        <dbReference type="SAM" id="Phobius"/>
    </source>
</evidence>
<evidence type="ECO:0000313" key="4">
    <source>
        <dbReference type="Proteomes" id="UP000008383"/>
    </source>
</evidence>
<protein>
    <submittedName>
        <fullName evidence="3">Uncharacterized protein</fullName>
    </submittedName>
</protein>
<dbReference type="KEGG" id="tve:TRV_02151"/>
<evidence type="ECO:0000313" key="3">
    <source>
        <dbReference type="EMBL" id="EFE43099.1"/>
    </source>
</evidence>
<keyword evidence="2" id="KW-0812">Transmembrane</keyword>
<keyword evidence="2" id="KW-0472">Membrane</keyword>
<dbReference type="HOGENOM" id="CLU_1278448_0_0_1"/>
<keyword evidence="2" id="KW-1133">Transmembrane helix</keyword>
<dbReference type="AlphaFoldDB" id="D4D4Y3"/>
<keyword evidence="4" id="KW-1185">Reference proteome</keyword>
<feature type="transmembrane region" description="Helical" evidence="2">
    <location>
        <begin position="80"/>
        <end position="99"/>
    </location>
</feature>
<evidence type="ECO:0000256" key="1">
    <source>
        <dbReference type="SAM" id="MobiDB-lite"/>
    </source>
</evidence>